<evidence type="ECO:0000313" key="8">
    <source>
        <dbReference type="Proteomes" id="UP000520876"/>
    </source>
</evidence>
<evidence type="ECO:0000256" key="1">
    <source>
        <dbReference type="ARBA" id="ARBA00005854"/>
    </source>
</evidence>
<dbReference type="PANTHER" id="PTHR10996:SF178">
    <property type="entry name" value="2-HYDROXYACID DEHYDROGENASE YGL185C-RELATED"/>
    <property type="match status" value="1"/>
</dbReference>
<keyword evidence="3" id="KW-0520">NAD</keyword>
<dbReference type="PROSITE" id="PS00671">
    <property type="entry name" value="D_2_HYDROXYACID_DH_3"/>
    <property type="match status" value="1"/>
</dbReference>
<proteinExistence type="inferred from homology"/>
<dbReference type="Pfam" id="PF02826">
    <property type="entry name" value="2-Hacid_dh_C"/>
    <property type="match status" value="1"/>
</dbReference>
<feature type="domain" description="D-isomer specific 2-hydroxyacid dehydrogenase catalytic" evidence="5">
    <location>
        <begin position="42"/>
        <end position="349"/>
    </location>
</feature>
<dbReference type="Pfam" id="PF00389">
    <property type="entry name" value="2-Hacid_dh"/>
    <property type="match status" value="1"/>
</dbReference>
<keyword evidence="2 4" id="KW-0560">Oxidoreductase</keyword>
<evidence type="ECO:0000256" key="3">
    <source>
        <dbReference type="ARBA" id="ARBA00023027"/>
    </source>
</evidence>
<dbReference type="InterPro" id="IPR050223">
    <property type="entry name" value="D-isomer_2-hydroxyacid_DH"/>
</dbReference>
<gene>
    <name evidence="7" type="ORF">HZU72_22230</name>
</gene>
<dbReference type="GO" id="GO:0005829">
    <property type="term" value="C:cytosol"/>
    <property type="evidence" value="ECO:0007669"/>
    <property type="project" value="TreeGrafter"/>
</dbReference>
<dbReference type="GO" id="GO:0051287">
    <property type="term" value="F:NAD binding"/>
    <property type="evidence" value="ECO:0007669"/>
    <property type="project" value="InterPro"/>
</dbReference>
<dbReference type="Gene3D" id="3.40.50.720">
    <property type="entry name" value="NAD(P)-binding Rossmann-like Domain"/>
    <property type="match status" value="2"/>
</dbReference>
<protein>
    <submittedName>
        <fullName evidence="7">Hydroxyacid dehydrogenase</fullName>
    </submittedName>
</protein>
<evidence type="ECO:0000259" key="6">
    <source>
        <dbReference type="Pfam" id="PF02826"/>
    </source>
</evidence>
<keyword evidence="8" id="KW-1185">Reference proteome</keyword>
<dbReference type="InterPro" id="IPR006139">
    <property type="entry name" value="D-isomer_2_OHA_DH_cat_dom"/>
</dbReference>
<dbReference type="Proteomes" id="UP000520876">
    <property type="component" value="Unassembled WGS sequence"/>
</dbReference>
<evidence type="ECO:0000256" key="2">
    <source>
        <dbReference type="ARBA" id="ARBA00023002"/>
    </source>
</evidence>
<name>A0A7Z0NBQ5_9GAMM</name>
<dbReference type="InterPro" id="IPR029753">
    <property type="entry name" value="D-isomer_DH_CS"/>
</dbReference>
<accession>A0A7Z0NBQ5</accession>
<evidence type="ECO:0000259" key="5">
    <source>
        <dbReference type="Pfam" id="PF00389"/>
    </source>
</evidence>
<dbReference type="EMBL" id="JACCGK010000028">
    <property type="protein sequence ID" value="NYT75108.1"/>
    <property type="molecule type" value="Genomic_DNA"/>
</dbReference>
<organism evidence="7 8">
    <name type="scientific">Vreelandella sedimenti</name>
    <dbReference type="NCBI Taxonomy" id="2729618"/>
    <lineage>
        <taxon>Bacteria</taxon>
        <taxon>Pseudomonadati</taxon>
        <taxon>Pseudomonadota</taxon>
        <taxon>Gammaproteobacteria</taxon>
        <taxon>Oceanospirillales</taxon>
        <taxon>Halomonadaceae</taxon>
        <taxon>Vreelandella</taxon>
    </lineage>
</organism>
<feature type="domain" description="D-isomer specific 2-hydroxyacid dehydrogenase NAD-binding" evidence="6">
    <location>
        <begin position="141"/>
        <end position="317"/>
    </location>
</feature>
<dbReference type="SUPFAM" id="SSF52283">
    <property type="entry name" value="Formate/glycerate dehydrogenase catalytic domain-like"/>
    <property type="match status" value="1"/>
</dbReference>
<comment type="caution">
    <text evidence="7">The sequence shown here is derived from an EMBL/GenBank/DDBJ whole genome shotgun (WGS) entry which is preliminary data.</text>
</comment>
<dbReference type="FunFam" id="3.40.50.720:FF:000203">
    <property type="entry name" value="D-3-phosphoglycerate dehydrogenase (SerA)"/>
    <property type="match status" value="1"/>
</dbReference>
<dbReference type="PANTHER" id="PTHR10996">
    <property type="entry name" value="2-HYDROXYACID DEHYDROGENASE-RELATED"/>
    <property type="match status" value="1"/>
</dbReference>
<comment type="similarity">
    <text evidence="1 4">Belongs to the D-isomer specific 2-hydroxyacid dehydrogenase family.</text>
</comment>
<reference evidence="7 8" key="1">
    <citation type="submission" date="2020-07" db="EMBL/GenBank/DDBJ databases">
        <title>Halomonas sp. QX-2 draft genome sequence.</title>
        <authorList>
            <person name="Qiu X."/>
        </authorList>
    </citation>
    <scope>NUCLEOTIDE SEQUENCE [LARGE SCALE GENOMIC DNA]</scope>
    <source>
        <strain evidence="7 8">QX-2</strain>
    </source>
</reference>
<dbReference type="AlphaFoldDB" id="A0A7Z0NBQ5"/>
<dbReference type="InterPro" id="IPR036291">
    <property type="entry name" value="NAD(P)-bd_dom_sf"/>
</dbReference>
<sequence length="365" mass="39698">MDPHRRTVGYDSQLTLKKYLPGAALLNYRQGSEHQGFIMPVVLLTDPIAPVARAELEKTADVRLLGEAQVGTLEKEMLAANVVIVRRSIPADILRETKVLRALVRHGVGLDFIPLEEASAANIAVTNTPNTNAQSVAEYAFGLLLGLQRRIAQNNQLIRTGKWHELRSEAPELHEIANKTLGIIGFGSIGAAIARIGHFGFGAKVLAARRNCLEGPNWVEFSSITDVASRADILVIACPLTPSTQGMVDARFIRSMRKNSILVNVARGAIIDETALAVALQTQQISGAALDVFSHQPLLEDSPLRDAPNLVLSPHIAGVTHESMLRMSNVAVSDTLRILNGKRPENLVNAQAWPKIVEQWARSPI</sequence>
<dbReference type="RefSeq" id="WP_180095993.1">
    <property type="nucleotide sequence ID" value="NZ_CAXAZJ010000015.1"/>
</dbReference>
<evidence type="ECO:0000256" key="4">
    <source>
        <dbReference type="RuleBase" id="RU003719"/>
    </source>
</evidence>
<dbReference type="InterPro" id="IPR006140">
    <property type="entry name" value="D-isomer_DH_NAD-bd"/>
</dbReference>
<dbReference type="GO" id="GO:0016618">
    <property type="term" value="F:hydroxypyruvate reductase [NAD(P)H] activity"/>
    <property type="evidence" value="ECO:0007669"/>
    <property type="project" value="TreeGrafter"/>
</dbReference>
<dbReference type="GO" id="GO:0030267">
    <property type="term" value="F:glyoxylate reductase (NADPH) activity"/>
    <property type="evidence" value="ECO:0007669"/>
    <property type="project" value="TreeGrafter"/>
</dbReference>
<evidence type="ECO:0000313" key="7">
    <source>
        <dbReference type="EMBL" id="NYT75108.1"/>
    </source>
</evidence>
<dbReference type="SUPFAM" id="SSF51735">
    <property type="entry name" value="NAD(P)-binding Rossmann-fold domains"/>
    <property type="match status" value="1"/>
</dbReference>